<protein>
    <submittedName>
        <fullName evidence="1">HAD family hydrolase</fullName>
        <ecNumber evidence="1">3.1.3.-</ecNumber>
    </submittedName>
</protein>
<name>A0ABW7MXE0_9FLAO</name>
<comment type="caution">
    <text evidence="1">The sequence shown here is derived from an EMBL/GenBank/DDBJ whole genome shotgun (WGS) entry which is preliminary data.</text>
</comment>
<keyword evidence="2" id="KW-1185">Reference proteome</keyword>
<dbReference type="CDD" id="cd07518">
    <property type="entry name" value="HAD_YbiV-Like"/>
    <property type="match status" value="1"/>
</dbReference>
<dbReference type="SUPFAM" id="SSF56784">
    <property type="entry name" value="HAD-like"/>
    <property type="match status" value="1"/>
</dbReference>
<dbReference type="EMBL" id="JBAWKB010000001">
    <property type="protein sequence ID" value="MFH6771053.1"/>
    <property type="molecule type" value="Genomic_DNA"/>
</dbReference>
<keyword evidence="1" id="KW-0378">Hydrolase</keyword>
<dbReference type="InterPro" id="IPR036412">
    <property type="entry name" value="HAD-like_sf"/>
</dbReference>
<dbReference type="RefSeq" id="WP_344739901.1">
    <property type="nucleotide sequence ID" value="NZ_BAABAY010000001.1"/>
</dbReference>
<dbReference type="NCBIfam" id="TIGR00099">
    <property type="entry name" value="Cof-subfamily"/>
    <property type="match status" value="1"/>
</dbReference>
<dbReference type="PANTHER" id="PTHR10000">
    <property type="entry name" value="PHOSPHOSERINE PHOSPHATASE"/>
    <property type="match status" value="1"/>
</dbReference>
<dbReference type="NCBIfam" id="TIGR01484">
    <property type="entry name" value="HAD-SF-IIB"/>
    <property type="match status" value="1"/>
</dbReference>
<evidence type="ECO:0000313" key="1">
    <source>
        <dbReference type="EMBL" id="MFH6771053.1"/>
    </source>
</evidence>
<dbReference type="InterPro" id="IPR023214">
    <property type="entry name" value="HAD_sf"/>
</dbReference>
<dbReference type="InterPro" id="IPR000150">
    <property type="entry name" value="Cof"/>
</dbReference>
<evidence type="ECO:0000313" key="2">
    <source>
        <dbReference type="Proteomes" id="UP001610100"/>
    </source>
</evidence>
<dbReference type="SFLD" id="SFLDG01140">
    <property type="entry name" value="C2.B:_Phosphomannomutase_and_P"/>
    <property type="match status" value="1"/>
</dbReference>
<dbReference type="GO" id="GO:0016787">
    <property type="term" value="F:hydrolase activity"/>
    <property type="evidence" value="ECO:0007669"/>
    <property type="project" value="UniProtKB-KW"/>
</dbReference>
<gene>
    <name evidence="1" type="ORF">V8G58_03830</name>
</gene>
<dbReference type="SFLD" id="SFLDG01144">
    <property type="entry name" value="C2.B.4:_PGP_Like"/>
    <property type="match status" value="1"/>
</dbReference>
<accession>A0ABW7MXE0</accession>
<organism evidence="1 2">
    <name type="scientific">Gaetbulibacter aestuarii</name>
    <dbReference type="NCBI Taxonomy" id="1502358"/>
    <lineage>
        <taxon>Bacteria</taxon>
        <taxon>Pseudomonadati</taxon>
        <taxon>Bacteroidota</taxon>
        <taxon>Flavobacteriia</taxon>
        <taxon>Flavobacteriales</taxon>
        <taxon>Flavobacteriaceae</taxon>
        <taxon>Gaetbulibacter</taxon>
    </lineage>
</organism>
<dbReference type="Proteomes" id="UP001610100">
    <property type="component" value="Unassembled WGS sequence"/>
</dbReference>
<dbReference type="Gene3D" id="3.40.50.1000">
    <property type="entry name" value="HAD superfamily/HAD-like"/>
    <property type="match status" value="1"/>
</dbReference>
<dbReference type="Gene3D" id="3.30.1240.10">
    <property type="match status" value="1"/>
</dbReference>
<dbReference type="EC" id="3.1.3.-" evidence="1"/>
<dbReference type="InterPro" id="IPR006379">
    <property type="entry name" value="HAD-SF_hydro_IIB"/>
</dbReference>
<dbReference type="PROSITE" id="PS01228">
    <property type="entry name" value="COF_1"/>
    <property type="match status" value="1"/>
</dbReference>
<reference evidence="1 2" key="1">
    <citation type="submission" date="2024-02" db="EMBL/GenBank/DDBJ databases">
        <title>A Gaetbulibacter species isolated from tidal flats and genomic insights of their niches.</title>
        <authorList>
            <person name="Ye Y."/>
        </authorList>
    </citation>
    <scope>NUCLEOTIDE SEQUENCE [LARGE SCALE GENOMIC DNA]</scope>
    <source>
        <strain evidence="1 2">KYW382</strain>
    </source>
</reference>
<dbReference type="PANTHER" id="PTHR10000:SF8">
    <property type="entry name" value="HAD SUPERFAMILY HYDROLASE-LIKE, TYPE 3"/>
    <property type="match status" value="1"/>
</dbReference>
<dbReference type="SFLD" id="SFLDS00003">
    <property type="entry name" value="Haloacid_Dehalogenase"/>
    <property type="match status" value="1"/>
</dbReference>
<proteinExistence type="predicted"/>
<sequence>MMNFTNIKLIVSDMDGTLLNDNHEVSQRFFDQFEALKKKDIHFIAASGRQMQSIQTKLSKIQKDISIIAENGSIITYNNKTEVLLELHQNDIAIAIGLLRQVEQCYPVLCGKNTAYVETNDQEFISKLAEYYTEYTVVEDLTTISQDAFLKIAAYHFESSETYIYPKVKHLSDHLQVVVSGANWVDISHPEANKGYALKKLQEDLGVTREHTVVFGDYNNDLEMLQLADYSFAMANAHPQVKNTARFSTKSNSEQGVEYILDQIISS</sequence>
<dbReference type="Pfam" id="PF08282">
    <property type="entry name" value="Hydrolase_3"/>
    <property type="match status" value="1"/>
</dbReference>